<dbReference type="InterPro" id="IPR001915">
    <property type="entry name" value="Peptidase_M48"/>
</dbReference>
<dbReference type="HOGENOM" id="CLU_042266_3_0_12"/>
<dbReference type="EMBL" id="CP002903">
    <property type="protein sequence ID" value="AEJ61803.1"/>
    <property type="molecule type" value="Genomic_DNA"/>
</dbReference>
<dbReference type="CDD" id="cd07339">
    <property type="entry name" value="M48B_HtpX_like"/>
    <property type="match status" value="1"/>
</dbReference>
<feature type="transmembrane region" description="Helical" evidence="12">
    <location>
        <begin position="12"/>
        <end position="30"/>
    </location>
</feature>
<evidence type="ECO:0000256" key="10">
    <source>
        <dbReference type="ARBA" id="ARBA00023136"/>
    </source>
</evidence>
<keyword evidence="9 11" id="KW-0482">Metalloprotease</keyword>
<keyword evidence="15" id="KW-1185">Reference proteome</keyword>
<evidence type="ECO:0000259" key="13">
    <source>
        <dbReference type="Pfam" id="PF01435"/>
    </source>
</evidence>
<dbReference type="Pfam" id="PF01435">
    <property type="entry name" value="Peptidase_M48"/>
    <property type="match status" value="1"/>
</dbReference>
<dbReference type="GO" id="GO:0004222">
    <property type="term" value="F:metalloendopeptidase activity"/>
    <property type="evidence" value="ECO:0007669"/>
    <property type="project" value="InterPro"/>
</dbReference>
<gene>
    <name evidence="14" type="ordered locus">Spith_1541</name>
</gene>
<dbReference type="PANTHER" id="PTHR43221:SF1">
    <property type="entry name" value="PROTEASE HTPX"/>
    <property type="match status" value="1"/>
</dbReference>
<evidence type="ECO:0000256" key="12">
    <source>
        <dbReference type="SAM" id="Phobius"/>
    </source>
</evidence>
<dbReference type="GO" id="GO:0006508">
    <property type="term" value="P:proteolysis"/>
    <property type="evidence" value="ECO:0007669"/>
    <property type="project" value="UniProtKB-KW"/>
</dbReference>
<evidence type="ECO:0000256" key="11">
    <source>
        <dbReference type="RuleBase" id="RU003983"/>
    </source>
</evidence>
<protein>
    <submittedName>
        <fullName evidence="14">Peptidase M48 Ste24p</fullName>
    </submittedName>
</protein>
<dbReference type="STRING" id="869211.Spith_1541"/>
<evidence type="ECO:0000256" key="8">
    <source>
        <dbReference type="ARBA" id="ARBA00022989"/>
    </source>
</evidence>
<evidence type="ECO:0000256" key="9">
    <source>
        <dbReference type="ARBA" id="ARBA00023049"/>
    </source>
</evidence>
<keyword evidence="4 12" id="KW-0812">Transmembrane</keyword>
<dbReference type="InterPro" id="IPR050083">
    <property type="entry name" value="HtpX_protease"/>
</dbReference>
<keyword evidence="7 11" id="KW-0862">Zinc</keyword>
<evidence type="ECO:0000256" key="7">
    <source>
        <dbReference type="ARBA" id="ARBA00022833"/>
    </source>
</evidence>
<organism evidence="14 15">
    <name type="scientific">Winmispira thermophila (strain ATCC 700085 / DSM 6578 / Z-1203)</name>
    <name type="common">Spirochaeta thermophila</name>
    <dbReference type="NCBI Taxonomy" id="869211"/>
    <lineage>
        <taxon>Bacteria</taxon>
        <taxon>Pseudomonadati</taxon>
        <taxon>Spirochaetota</taxon>
        <taxon>Spirochaetia</taxon>
        <taxon>Winmispirales</taxon>
        <taxon>Winmispiraceae</taxon>
        <taxon>Winmispira</taxon>
    </lineage>
</organism>
<feature type="domain" description="Peptidase M48" evidence="13">
    <location>
        <begin position="74"/>
        <end position="281"/>
    </location>
</feature>
<evidence type="ECO:0000256" key="4">
    <source>
        <dbReference type="ARBA" id="ARBA00022692"/>
    </source>
</evidence>
<proteinExistence type="inferred from homology"/>
<sequence>MPRDMVVREKMLLFFKSAGLLALLGVLLYLSARTILGLSGLGLFLIGGLIYLMVRLSRDAYFIPANARPLSRWEAPEVYRLVDTLSERAGIPQAPQLYLVPSPLMNALTTGPAERPVIVVTDTLLSSLPPRELAGVLAHEIAHIRNGDLTLFRMVEIIRQFTEMVSQAGWVLLVFFFPFLLFARQVQPLSFFLFMVASPILSLLLALAIQRTREFQADLTAAELTGDPQGLAMALYRITSPRYDILGALFPFGRSLRRLEREHSLFLSHPPTEERIRRLLSLRA</sequence>
<name>G0GAI4_WINT7</name>
<reference evidence="14 15" key="1">
    <citation type="submission" date="2011-06" db="EMBL/GenBank/DDBJ databases">
        <title>The complete genome of Spirochaeta thermophila DSM 6578.</title>
        <authorList>
            <consortium name="US DOE Joint Genome Institute (JGI-PGF)"/>
            <person name="Lucas S."/>
            <person name="Lapidus A."/>
            <person name="Bruce D."/>
            <person name="Goodwin L."/>
            <person name="Pitluck S."/>
            <person name="Peters L."/>
            <person name="Kyrpides N."/>
            <person name="Mavromatis K."/>
            <person name="Ivanova N."/>
            <person name="Mikailova N."/>
            <person name="Pagani I."/>
            <person name="Chertkov O."/>
            <person name="Detter J.C."/>
            <person name="Tapia R."/>
            <person name="Han C."/>
            <person name="Land M."/>
            <person name="Hauser L."/>
            <person name="Markowitz V."/>
            <person name="Cheng J.-F."/>
            <person name="Hugenholtz P."/>
            <person name="Woyke T."/>
            <person name="Wu D."/>
            <person name="Spring S."/>
            <person name="Merkhoffer B."/>
            <person name="Schneider S."/>
            <person name="Klenk H.-P."/>
            <person name="Eisen J.A."/>
        </authorList>
    </citation>
    <scope>NUCLEOTIDE SEQUENCE [LARGE SCALE GENOMIC DNA]</scope>
    <source>
        <strain evidence="15">ATCC 700085 / DSM 6578 / Z-1203</strain>
    </source>
</reference>
<keyword evidence="3 11" id="KW-0645">Protease</keyword>
<keyword evidence="8 12" id="KW-1133">Transmembrane helix</keyword>
<evidence type="ECO:0000256" key="6">
    <source>
        <dbReference type="ARBA" id="ARBA00022801"/>
    </source>
</evidence>
<feature type="transmembrane region" description="Helical" evidence="12">
    <location>
        <begin position="189"/>
        <end position="209"/>
    </location>
</feature>
<evidence type="ECO:0000256" key="5">
    <source>
        <dbReference type="ARBA" id="ARBA00022723"/>
    </source>
</evidence>
<comment type="subcellular location">
    <subcellularLocation>
        <location evidence="1">Cell membrane</location>
        <topology evidence="1">Multi-pass membrane protein</topology>
    </subcellularLocation>
</comment>
<evidence type="ECO:0000256" key="2">
    <source>
        <dbReference type="ARBA" id="ARBA00022475"/>
    </source>
</evidence>
<comment type="cofactor">
    <cofactor evidence="11">
        <name>Zn(2+)</name>
        <dbReference type="ChEBI" id="CHEBI:29105"/>
    </cofactor>
    <text evidence="11">Binds 1 zinc ion per subunit.</text>
</comment>
<keyword evidence="6 11" id="KW-0378">Hydrolase</keyword>
<feature type="transmembrane region" description="Helical" evidence="12">
    <location>
        <begin position="36"/>
        <end position="54"/>
    </location>
</feature>
<feature type="transmembrane region" description="Helical" evidence="12">
    <location>
        <begin position="164"/>
        <end position="183"/>
    </location>
</feature>
<dbReference type="GO" id="GO:0046872">
    <property type="term" value="F:metal ion binding"/>
    <property type="evidence" value="ECO:0007669"/>
    <property type="project" value="UniProtKB-KW"/>
</dbReference>
<evidence type="ECO:0000256" key="1">
    <source>
        <dbReference type="ARBA" id="ARBA00004651"/>
    </source>
</evidence>
<keyword evidence="10 12" id="KW-0472">Membrane</keyword>
<dbReference type="Gene3D" id="3.30.2010.10">
    <property type="entry name" value="Metalloproteases ('zincins'), catalytic domain"/>
    <property type="match status" value="1"/>
</dbReference>
<dbReference type="GO" id="GO:0005886">
    <property type="term" value="C:plasma membrane"/>
    <property type="evidence" value="ECO:0007669"/>
    <property type="project" value="UniProtKB-SubCell"/>
</dbReference>
<dbReference type="KEGG" id="stq:Spith_1541"/>
<comment type="similarity">
    <text evidence="11">Belongs to the peptidase M48 family.</text>
</comment>
<dbReference type="PANTHER" id="PTHR43221">
    <property type="entry name" value="PROTEASE HTPX"/>
    <property type="match status" value="1"/>
</dbReference>
<evidence type="ECO:0000256" key="3">
    <source>
        <dbReference type="ARBA" id="ARBA00022670"/>
    </source>
</evidence>
<dbReference type="Proteomes" id="UP000007254">
    <property type="component" value="Chromosome"/>
</dbReference>
<accession>G0GAI4</accession>
<keyword evidence="5" id="KW-0479">Metal-binding</keyword>
<evidence type="ECO:0000313" key="15">
    <source>
        <dbReference type="Proteomes" id="UP000007254"/>
    </source>
</evidence>
<dbReference type="AlphaFoldDB" id="G0GAI4"/>
<evidence type="ECO:0000313" key="14">
    <source>
        <dbReference type="EMBL" id="AEJ61803.1"/>
    </source>
</evidence>
<keyword evidence="2" id="KW-1003">Cell membrane</keyword>